<sequence length="96" mass="11160">MSRRKHTNFADLTEIVNLNMEVKVQIPFDELVAIVRQLSSTQKAKLQKELTQEVEPVAKKSRLTELLLNGPVFTEDQIKTIEETRKSINQWRTKPL</sequence>
<proteinExistence type="predicted"/>
<gene>
    <name evidence="1" type="ORF">GO621_02945</name>
</gene>
<organism evidence="1 2">
    <name type="scientific">Mucilaginibacter arboris</name>
    <dbReference type="NCBI Taxonomy" id="2682090"/>
    <lineage>
        <taxon>Bacteria</taxon>
        <taxon>Pseudomonadati</taxon>
        <taxon>Bacteroidota</taxon>
        <taxon>Sphingobacteriia</taxon>
        <taxon>Sphingobacteriales</taxon>
        <taxon>Sphingobacteriaceae</taxon>
        <taxon>Mucilaginibacter</taxon>
    </lineage>
</organism>
<dbReference type="RefSeq" id="WP_157564025.1">
    <property type="nucleotide sequence ID" value="NZ_WPIK01000002.1"/>
</dbReference>
<protein>
    <submittedName>
        <fullName evidence="1">Uncharacterized protein</fullName>
    </submittedName>
</protein>
<dbReference type="EMBL" id="WPIK01000002">
    <property type="protein sequence ID" value="MVN20490.1"/>
    <property type="molecule type" value="Genomic_DNA"/>
</dbReference>
<accession>A0A7K1STU4</accession>
<keyword evidence="2" id="KW-1185">Reference proteome</keyword>
<dbReference type="Proteomes" id="UP000462014">
    <property type="component" value="Unassembled WGS sequence"/>
</dbReference>
<evidence type="ECO:0000313" key="2">
    <source>
        <dbReference type="Proteomes" id="UP000462014"/>
    </source>
</evidence>
<evidence type="ECO:0000313" key="1">
    <source>
        <dbReference type="EMBL" id="MVN20490.1"/>
    </source>
</evidence>
<comment type="caution">
    <text evidence="1">The sequence shown here is derived from an EMBL/GenBank/DDBJ whole genome shotgun (WGS) entry which is preliminary data.</text>
</comment>
<dbReference type="AlphaFoldDB" id="A0A7K1STU4"/>
<name>A0A7K1STU4_9SPHI</name>
<reference evidence="1 2" key="1">
    <citation type="submission" date="2019-12" db="EMBL/GenBank/DDBJ databases">
        <title>Mucilaginibacter sp. HMF7410 genome sequencing and assembly.</title>
        <authorList>
            <person name="Kang H."/>
            <person name="Cha I."/>
            <person name="Kim H."/>
            <person name="Joh K."/>
        </authorList>
    </citation>
    <scope>NUCLEOTIDE SEQUENCE [LARGE SCALE GENOMIC DNA]</scope>
    <source>
        <strain evidence="1 2">HMF7410</strain>
    </source>
</reference>